<comment type="subcellular location">
    <subcellularLocation>
        <location evidence="1">Membrane</location>
    </subcellularLocation>
</comment>
<dbReference type="PANTHER" id="PTHR11058:SF9">
    <property type="entry name" value="NADH-UBIQUINONE OXIDOREDUCTASE CHAIN 3"/>
    <property type="match status" value="1"/>
</dbReference>
<dbReference type="InterPro" id="IPR038430">
    <property type="entry name" value="NDAH_ubi_oxred_su3_sf"/>
</dbReference>
<dbReference type="PANTHER" id="PTHR11058">
    <property type="entry name" value="NADH-UBIQUINONE OXIDOREDUCTASE CHAIN 3"/>
    <property type="match status" value="1"/>
</dbReference>
<dbReference type="GO" id="GO:0030964">
    <property type="term" value="C:NADH dehydrogenase complex"/>
    <property type="evidence" value="ECO:0007669"/>
    <property type="project" value="TreeGrafter"/>
</dbReference>
<reference evidence="11" key="1">
    <citation type="submission" date="2020-11" db="EMBL/GenBank/DDBJ databases">
        <authorList>
            <person name="Koelle M."/>
            <person name="Horta M.A.C."/>
            <person name="Nowrousian M."/>
            <person name="Ohm R.A."/>
            <person name="Benz P."/>
            <person name="Pilgard A."/>
        </authorList>
    </citation>
    <scope>NUCLEOTIDE SEQUENCE</scope>
    <source>
        <strain evidence="11">FPRL280</strain>
    </source>
</reference>
<keyword evidence="7 10" id="KW-0472">Membrane</keyword>
<evidence type="ECO:0000256" key="1">
    <source>
        <dbReference type="ARBA" id="ARBA00004370"/>
    </source>
</evidence>
<evidence type="ECO:0000256" key="8">
    <source>
        <dbReference type="ARBA" id="ARBA00031029"/>
    </source>
</evidence>
<evidence type="ECO:0000256" key="10">
    <source>
        <dbReference type="SAM" id="Phobius"/>
    </source>
</evidence>
<comment type="catalytic activity">
    <reaction evidence="9">
        <text>a ubiquinone + NADH + 5 H(+)(in) = a ubiquinol + NAD(+) + 4 H(+)(out)</text>
        <dbReference type="Rhea" id="RHEA:29091"/>
        <dbReference type="Rhea" id="RHEA-COMP:9565"/>
        <dbReference type="Rhea" id="RHEA-COMP:9566"/>
        <dbReference type="ChEBI" id="CHEBI:15378"/>
        <dbReference type="ChEBI" id="CHEBI:16389"/>
        <dbReference type="ChEBI" id="CHEBI:17976"/>
        <dbReference type="ChEBI" id="CHEBI:57540"/>
        <dbReference type="ChEBI" id="CHEBI:57945"/>
        <dbReference type="EC" id="7.1.1.2"/>
    </reaction>
</comment>
<gene>
    <name evidence="11" type="ORF">IEO21_02781</name>
</gene>
<evidence type="ECO:0000313" key="11">
    <source>
        <dbReference type="EMBL" id="KAF9818432.1"/>
    </source>
</evidence>
<evidence type="ECO:0000256" key="4">
    <source>
        <dbReference type="ARBA" id="ARBA00022448"/>
    </source>
</evidence>
<dbReference type="InterPro" id="IPR027434">
    <property type="entry name" value="Homing_endonucl"/>
</dbReference>
<comment type="caution">
    <text evidence="11">The sequence shown here is derived from an EMBL/GenBank/DDBJ whole genome shotgun (WGS) entry which is preliminary data.</text>
</comment>
<keyword evidence="4" id="KW-0813">Transport</keyword>
<evidence type="ECO:0000256" key="3">
    <source>
        <dbReference type="ARBA" id="ARBA00021007"/>
    </source>
</evidence>
<dbReference type="Pfam" id="PF00507">
    <property type="entry name" value="Oxidored_q4"/>
    <property type="match status" value="1"/>
</dbReference>
<evidence type="ECO:0000256" key="7">
    <source>
        <dbReference type="ARBA" id="ARBA00023136"/>
    </source>
</evidence>
<dbReference type="Proteomes" id="UP000639403">
    <property type="component" value="Unassembled WGS sequence"/>
</dbReference>
<feature type="transmembrane region" description="Helical" evidence="10">
    <location>
        <begin position="6"/>
        <end position="25"/>
    </location>
</feature>
<dbReference type="AlphaFoldDB" id="A0A8H7P720"/>
<comment type="similarity">
    <text evidence="2">Belongs to the complex I subunit 3 family.</text>
</comment>
<dbReference type="GO" id="GO:0008137">
    <property type="term" value="F:NADH dehydrogenase (ubiquinone) activity"/>
    <property type="evidence" value="ECO:0007669"/>
    <property type="project" value="UniProtKB-EC"/>
</dbReference>
<evidence type="ECO:0000313" key="12">
    <source>
        <dbReference type="Proteomes" id="UP000639403"/>
    </source>
</evidence>
<reference evidence="11" key="2">
    <citation type="journal article" name="Front. Microbiol.">
        <title>Degradative Capacity of Two Strains of Rhodonia placenta: From Phenotype to Genotype.</title>
        <authorList>
            <person name="Kolle M."/>
            <person name="Horta M.A.C."/>
            <person name="Nowrousian M."/>
            <person name="Ohm R.A."/>
            <person name="Benz J.P."/>
            <person name="Pilgard A."/>
        </authorList>
    </citation>
    <scope>NUCLEOTIDE SEQUENCE</scope>
    <source>
        <strain evidence="11">FPRL280</strain>
    </source>
</reference>
<dbReference type="Gene3D" id="1.20.58.1610">
    <property type="entry name" value="NADH:ubiquinone/plastoquinone oxidoreductase, chain 3"/>
    <property type="match status" value="1"/>
</dbReference>
<keyword evidence="5 10" id="KW-0812">Transmembrane</keyword>
<protein>
    <recommendedName>
        <fullName evidence="3">NADH-ubiquinone oxidoreductase chain 3</fullName>
    </recommendedName>
    <alternativeName>
        <fullName evidence="8">NADH dehydrogenase subunit 3</fullName>
    </alternativeName>
</protein>
<dbReference type="InterPro" id="IPR000440">
    <property type="entry name" value="NADH_UbQ/plastoQ_OxRdtase_su3"/>
</dbReference>
<evidence type="ECO:0000256" key="2">
    <source>
        <dbReference type="ARBA" id="ARBA00008472"/>
    </source>
</evidence>
<feature type="transmembrane region" description="Helical" evidence="10">
    <location>
        <begin position="57"/>
        <end position="78"/>
    </location>
</feature>
<keyword evidence="6 10" id="KW-1133">Transmembrane helix</keyword>
<feature type="transmembrane region" description="Helical" evidence="10">
    <location>
        <begin position="84"/>
        <end position="105"/>
    </location>
</feature>
<sequence length="270" mass="30389">MNTLLMLFIFVPILSVILLALNLLLAPKKADEAKVSAYECGFNAIPGQTRSTFHIHFYIVAMLFLVFDLEILLLFPIAVTLYQVSTYGFSIALIFFIVLTIGFVLEIGSGAISMSTPGNNKTSFTPELRRRSPTPINKVLVNKLSKVGKPLSYSIFIFAILNDFQFTTEILNNDIIINSFLYSSFSVGPLVLNNSSKNYKYLKLNEQINNRKKPSYNPLFCSFLAGLIEGDGSIIVPKGESKFRPNIKITFDIRDLPLAEKLIKTRIRIW</sequence>
<dbReference type="Gene3D" id="3.10.28.10">
    <property type="entry name" value="Homing endonucleases"/>
    <property type="match status" value="1"/>
</dbReference>
<evidence type="ECO:0000256" key="9">
    <source>
        <dbReference type="ARBA" id="ARBA00049551"/>
    </source>
</evidence>
<organism evidence="11 12">
    <name type="scientific">Rhodonia placenta</name>
    <dbReference type="NCBI Taxonomy" id="104341"/>
    <lineage>
        <taxon>Eukaryota</taxon>
        <taxon>Fungi</taxon>
        <taxon>Dikarya</taxon>
        <taxon>Basidiomycota</taxon>
        <taxon>Agaricomycotina</taxon>
        <taxon>Agaricomycetes</taxon>
        <taxon>Polyporales</taxon>
        <taxon>Adustoporiaceae</taxon>
        <taxon>Rhodonia</taxon>
    </lineage>
</organism>
<evidence type="ECO:0000256" key="5">
    <source>
        <dbReference type="ARBA" id="ARBA00022692"/>
    </source>
</evidence>
<evidence type="ECO:0000256" key="6">
    <source>
        <dbReference type="ARBA" id="ARBA00022989"/>
    </source>
</evidence>
<proteinExistence type="inferred from homology"/>
<accession>A0A8H7P720</accession>
<dbReference type="SUPFAM" id="SSF55608">
    <property type="entry name" value="Homing endonucleases"/>
    <property type="match status" value="1"/>
</dbReference>
<name>A0A8H7P720_9APHY</name>
<dbReference type="EMBL" id="JADOXO010000030">
    <property type="protein sequence ID" value="KAF9818432.1"/>
    <property type="molecule type" value="Genomic_DNA"/>
</dbReference>